<feature type="domain" description="HTH luxR-type" evidence="2">
    <location>
        <begin position="1"/>
        <end position="63"/>
    </location>
</feature>
<evidence type="ECO:0000259" key="2">
    <source>
        <dbReference type="PROSITE" id="PS50043"/>
    </source>
</evidence>
<evidence type="ECO:0000313" key="4">
    <source>
        <dbReference type="Proteomes" id="UP000316714"/>
    </source>
</evidence>
<evidence type="ECO:0000256" key="1">
    <source>
        <dbReference type="SAM" id="MobiDB-lite"/>
    </source>
</evidence>
<dbReference type="InterPro" id="IPR016032">
    <property type="entry name" value="Sig_transdc_resp-reg_C-effctor"/>
</dbReference>
<dbReference type="GO" id="GO:0003677">
    <property type="term" value="F:DNA binding"/>
    <property type="evidence" value="ECO:0007669"/>
    <property type="project" value="UniProtKB-KW"/>
</dbReference>
<protein>
    <submittedName>
        <fullName evidence="3">DNA-binding transcriptional activator EvgA</fullName>
    </submittedName>
</protein>
<dbReference type="SMART" id="SM00421">
    <property type="entry name" value="HTH_LUXR"/>
    <property type="match status" value="1"/>
</dbReference>
<dbReference type="RefSeq" id="WP_146566804.1">
    <property type="nucleotide sequence ID" value="NZ_SIHJ01000002.1"/>
</dbReference>
<dbReference type="Gene3D" id="1.10.10.10">
    <property type="entry name" value="Winged helix-like DNA-binding domain superfamily/Winged helix DNA-binding domain"/>
    <property type="match status" value="1"/>
</dbReference>
<keyword evidence="3" id="KW-0238">DNA-binding</keyword>
<dbReference type="Proteomes" id="UP000316714">
    <property type="component" value="Unassembled WGS sequence"/>
</dbReference>
<sequence length="84" mass="9295">MLELSRREITLLEILISGETGQSAATKMGIALQTVKTYREKLMKKLGATTPAQLGYKYAAWKRRKPPGPRVVHGEGDSGSPRRL</sequence>
<comment type="caution">
    <text evidence="3">The sequence shown here is derived from an EMBL/GenBank/DDBJ whole genome shotgun (WGS) entry which is preliminary data.</text>
</comment>
<name>A0A5C5V7L6_9BACT</name>
<gene>
    <name evidence="3" type="ORF">KOR34_36840</name>
</gene>
<dbReference type="EMBL" id="SIHJ01000002">
    <property type="protein sequence ID" value="TWT33849.1"/>
    <property type="molecule type" value="Genomic_DNA"/>
</dbReference>
<dbReference type="PRINTS" id="PR00038">
    <property type="entry name" value="HTHLUXR"/>
</dbReference>
<dbReference type="OrthoDB" id="499349at2"/>
<proteinExistence type="predicted"/>
<reference evidence="3 4" key="1">
    <citation type="submission" date="2019-02" db="EMBL/GenBank/DDBJ databases">
        <title>Deep-cultivation of Planctomycetes and their phenomic and genomic characterization uncovers novel biology.</title>
        <authorList>
            <person name="Wiegand S."/>
            <person name="Jogler M."/>
            <person name="Boedeker C."/>
            <person name="Pinto D."/>
            <person name="Vollmers J."/>
            <person name="Rivas-Marin E."/>
            <person name="Kohn T."/>
            <person name="Peeters S.H."/>
            <person name="Heuer A."/>
            <person name="Rast P."/>
            <person name="Oberbeckmann S."/>
            <person name="Bunk B."/>
            <person name="Jeske O."/>
            <person name="Meyerdierks A."/>
            <person name="Storesund J.E."/>
            <person name="Kallscheuer N."/>
            <person name="Luecker S."/>
            <person name="Lage O.M."/>
            <person name="Pohl T."/>
            <person name="Merkel B.J."/>
            <person name="Hornburger P."/>
            <person name="Mueller R.-W."/>
            <person name="Bruemmer F."/>
            <person name="Labrenz M."/>
            <person name="Spormann A.M."/>
            <person name="Op Den Camp H."/>
            <person name="Overmann J."/>
            <person name="Amann R."/>
            <person name="Jetten M.S.M."/>
            <person name="Mascher T."/>
            <person name="Medema M.H."/>
            <person name="Devos D.P."/>
            <person name="Kaster A.-K."/>
            <person name="Ovreas L."/>
            <person name="Rohde M."/>
            <person name="Galperin M.Y."/>
            <person name="Jogler C."/>
        </authorList>
    </citation>
    <scope>NUCLEOTIDE SEQUENCE [LARGE SCALE GENOMIC DNA]</scope>
    <source>
        <strain evidence="3 4">KOR34</strain>
    </source>
</reference>
<accession>A0A5C5V7L6</accession>
<dbReference type="SUPFAM" id="SSF46894">
    <property type="entry name" value="C-terminal effector domain of the bipartite response regulators"/>
    <property type="match status" value="1"/>
</dbReference>
<dbReference type="PROSITE" id="PS50043">
    <property type="entry name" value="HTH_LUXR_2"/>
    <property type="match status" value="1"/>
</dbReference>
<dbReference type="AlphaFoldDB" id="A0A5C5V7L6"/>
<dbReference type="InterPro" id="IPR036388">
    <property type="entry name" value="WH-like_DNA-bd_sf"/>
</dbReference>
<evidence type="ECO:0000313" key="3">
    <source>
        <dbReference type="EMBL" id="TWT33849.1"/>
    </source>
</evidence>
<dbReference type="GO" id="GO:0006355">
    <property type="term" value="P:regulation of DNA-templated transcription"/>
    <property type="evidence" value="ECO:0007669"/>
    <property type="project" value="InterPro"/>
</dbReference>
<keyword evidence="4" id="KW-1185">Reference proteome</keyword>
<dbReference type="Pfam" id="PF00196">
    <property type="entry name" value="GerE"/>
    <property type="match status" value="1"/>
</dbReference>
<dbReference type="InterPro" id="IPR000792">
    <property type="entry name" value="Tscrpt_reg_LuxR_C"/>
</dbReference>
<feature type="region of interest" description="Disordered" evidence="1">
    <location>
        <begin position="64"/>
        <end position="84"/>
    </location>
</feature>
<organism evidence="3 4">
    <name type="scientific">Posidoniimonas corsicana</name>
    <dbReference type="NCBI Taxonomy" id="1938618"/>
    <lineage>
        <taxon>Bacteria</taxon>
        <taxon>Pseudomonadati</taxon>
        <taxon>Planctomycetota</taxon>
        <taxon>Planctomycetia</taxon>
        <taxon>Pirellulales</taxon>
        <taxon>Lacipirellulaceae</taxon>
        <taxon>Posidoniimonas</taxon>
    </lineage>
</organism>